<feature type="transmembrane region" description="Helical" evidence="1">
    <location>
        <begin position="67"/>
        <end position="86"/>
    </location>
</feature>
<keyword evidence="1" id="KW-1133">Transmembrane helix</keyword>
<dbReference type="InParanoid" id="A0A2K1QRG6"/>
<dbReference type="PANTHER" id="PTHR42024:SF1">
    <property type="entry name" value="AMINO ACID PERMEASE_ SLC12A DOMAIN-CONTAINING PROTEIN"/>
    <property type="match status" value="1"/>
</dbReference>
<gene>
    <name evidence="2" type="ORF">CAC42_3073</name>
</gene>
<dbReference type="STRING" id="2082308.A0A2K1QRG6"/>
<keyword evidence="1" id="KW-0472">Membrane</keyword>
<feature type="transmembrane region" description="Helical" evidence="1">
    <location>
        <begin position="34"/>
        <end position="55"/>
    </location>
</feature>
<keyword evidence="1" id="KW-0812">Transmembrane</keyword>
<feature type="transmembrane region" description="Helical" evidence="1">
    <location>
        <begin position="140"/>
        <end position="158"/>
    </location>
</feature>
<dbReference type="EMBL" id="NKHZ01000049">
    <property type="protein sequence ID" value="PNS17678.1"/>
    <property type="molecule type" value="Genomic_DNA"/>
</dbReference>
<evidence type="ECO:0000313" key="2">
    <source>
        <dbReference type="EMBL" id="PNS17678.1"/>
    </source>
</evidence>
<keyword evidence="3" id="KW-1185">Reference proteome</keyword>
<sequence>MDENDSAAPSAASSSKPPLPSLCYNALTPSRIRFMVLFWLLVIIDSVFMPIGLYFGLEYGTSLSPNTVFSIVTAAIGGVSIIEYFLRTWRLWKRDSTCRPIGGGRWGFDFFQWMLTGAWLIMMVELIVGSTPDQPPIRLLAMPPATLLFCFGTQLVVFEGMRLVGRKMPVRVSSRPRGSDVLPGVYYLVEDIVSVDGSGGTAYRERLWERHKASRVFRAMLDTVTLFWAVGSIGMATLTTALVFTLHRDYAYAVGWSAPFVWAGLWAGMTWWYVNGRLRVERDTWDQVDRL</sequence>
<proteinExistence type="predicted"/>
<name>A0A2K1QRG6_9PEZI</name>
<protein>
    <submittedName>
        <fullName evidence="2">Uncharacterized protein</fullName>
    </submittedName>
</protein>
<accession>A0A2K1QRG6</accession>
<comment type="caution">
    <text evidence="2">The sequence shown here is derived from an EMBL/GenBank/DDBJ whole genome shotgun (WGS) entry which is preliminary data.</text>
</comment>
<feature type="transmembrane region" description="Helical" evidence="1">
    <location>
        <begin position="106"/>
        <end position="128"/>
    </location>
</feature>
<organism evidence="2 3">
    <name type="scientific">Sphaceloma murrayae</name>
    <dbReference type="NCBI Taxonomy" id="2082308"/>
    <lineage>
        <taxon>Eukaryota</taxon>
        <taxon>Fungi</taxon>
        <taxon>Dikarya</taxon>
        <taxon>Ascomycota</taxon>
        <taxon>Pezizomycotina</taxon>
        <taxon>Dothideomycetes</taxon>
        <taxon>Dothideomycetidae</taxon>
        <taxon>Myriangiales</taxon>
        <taxon>Elsinoaceae</taxon>
        <taxon>Sphaceloma</taxon>
    </lineage>
</organism>
<feature type="transmembrane region" description="Helical" evidence="1">
    <location>
        <begin position="219"/>
        <end position="244"/>
    </location>
</feature>
<dbReference type="Proteomes" id="UP000243797">
    <property type="component" value="Unassembled WGS sequence"/>
</dbReference>
<dbReference type="AlphaFoldDB" id="A0A2K1QRG6"/>
<dbReference type="PANTHER" id="PTHR42024">
    <property type="entry name" value="AMINO ACID PERMEASE_ SLC12A DOMAIN-CONTAINING PROTEIN"/>
    <property type="match status" value="1"/>
</dbReference>
<reference evidence="2 3" key="1">
    <citation type="submission" date="2017-06" db="EMBL/GenBank/DDBJ databases">
        <title>Draft genome sequence of a variant of Elsinoe murrayae.</title>
        <authorList>
            <person name="Cheng Q."/>
        </authorList>
    </citation>
    <scope>NUCLEOTIDE SEQUENCE [LARGE SCALE GENOMIC DNA]</scope>
    <source>
        <strain evidence="2 3">CQ-2017a</strain>
    </source>
</reference>
<dbReference type="OrthoDB" id="4838853at2759"/>
<evidence type="ECO:0000256" key="1">
    <source>
        <dbReference type="SAM" id="Phobius"/>
    </source>
</evidence>
<evidence type="ECO:0000313" key="3">
    <source>
        <dbReference type="Proteomes" id="UP000243797"/>
    </source>
</evidence>
<feature type="transmembrane region" description="Helical" evidence="1">
    <location>
        <begin position="250"/>
        <end position="274"/>
    </location>
</feature>